<dbReference type="VEuPathDB" id="FungiDB:AB675_8251"/>
<dbReference type="GO" id="GO:0051301">
    <property type="term" value="P:cell division"/>
    <property type="evidence" value="ECO:0007669"/>
    <property type="project" value="UniProtKB-KW"/>
</dbReference>
<protein>
    <recommendedName>
        <fullName evidence="17">DASH complex subunit SPC34</fullName>
    </recommendedName>
    <alternativeName>
        <fullName evidence="18">Outer kinetochore protein SPC34</fullName>
    </alternativeName>
</protein>
<evidence type="ECO:0000256" key="12">
    <source>
        <dbReference type="ARBA" id="ARBA00023054"/>
    </source>
</evidence>
<dbReference type="GO" id="GO:0008608">
    <property type="term" value="P:attachment of spindle microtubules to kinetochore"/>
    <property type="evidence" value="ECO:0007669"/>
    <property type="project" value="InterPro"/>
</dbReference>
<sequence>MSLLASHLEQIGSSATSIADLEFPPPKIFTNALLGSHEITTLIRDTETHERALFSLDPNATNGSRRSGVHNDNGLHTERTSGPRKSIYAQGPPAQPRSVVARVLGQDLLYDIRQSSGSAARGKGAVNVEVLLLGAEKLCEVYHVEGAVERIALIRQRNSNLSSSIAEYQQLVQQQQSNLNRLNTGSSFGIPDEDDHAQESNSAYTKRAFAAEVDIEAEEAEIRELEARKKALEERVAGMGSDLAGLLR</sequence>
<dbReference type="GO" id="GO:0005876">
    <property type="term" value="C:spindle microtubule"/>
    <property type="evidence" value="ECO:0007669"/>
    <property type="project" value="InterPro"/>
</dbReference>
<dbReference type="GO" id="GO:0042729">
    <property type="term" value="C:DASH complex"/>
    <property type="evidence" value="ECO:0007669"/>
    <property type="project" value="InterPro"/>
</dbReference>
<evidence type="ECO:0000256" key="8">
    <source>
        <dbReference type="ARBA" id="ARBA00022701"/>
    </source>
</evidence>
<evidence type="ECO:0000256" key="17">
    <source>
        <dbReference type="ARBA" id="ARBA00044112"/>
    </source>
</evidence>
<evidence type="ECO:0000256" key="19">
    <source>
        <dbReference type="SAM" id="MobiDB-lite"/>
    </source>
</evidence>
<evidence type="ECO:0000256" key="11">
    <source>
        <dbReference type="ARBA" id="ARBA00022838"/>
    </source>
</evidence>
<dbReference type="RefSeq" id="XP_018004659.1">
    <property type="nucleotide sequence ID" value="XM_018148683.1"/>
</dbReference>
<keyword evidence="16" id="KW-0137">Centromere</keyword>
<dbReference type="InterPro" id="IPR013966">
    <property type="entry name" value="Spc34"/>
</dbReference>
<keyword evidence="8" id="KW-0493">Microtubule</keyword>
<evidence type="ECO:0000256" key="16">
    <source>
        <dbReference type="ARBA" id="ARBA00023328"/>
    </source>
</evidence>
<feature type="region of interest" description="Disordered" evidence="19">
    <location>
        <begin position="182"/>
        <end position="201"/>
    </location>
</feature>
<evidence type="ECO:0000313" key="20">
    <source>
        <dbReference type="EMBL" id="KPI44696.1"/>
    </source>
</evidence>
<comment type="similarity">
    <text evidence="4">Belongs to the DASH complex SPC34 family.</text>
</comment>
<evidence type="ECO:0000256" key="7">
    <source>
        <dbReference type="ARBA" id="ARBA00022618"/>
    </source>
</evidence>
<gene>
    <name evidence="20" type="ORF">AB675_8251</name>
</gene>
<reference evidence="20 21" key="1">
    <citation type="submission" date="2015-06" db="EMBL/GenBank/DDBJ databases">
        <title>Draft genome of the ant-associated black yeast Phialophora attae CBS 131958.</title>
        <authorList>
            <person name="Moreno L.F."/>
            <person name="Stielow B.J."/>
            <person name="de Hoog S."/>
            <person name="Vicente V.A."/>
            <person name="Weiss V.A."/>
            <person name="de Vries M."/>
            <person name="Cruz L.M."/>
            <person name="Souza E.M."/>
        </authorList>
    </citation>
    <scope>NUCLEOTIDE SEQUENCE [LARGE SCALE GENOMIC DNA]</scope>
    <source>
        <strain evidence="20 21">CBS 131958</strain>
    </source>
</reference>
<keyword evidence="21" id="KW-1185">Reference proteome</keyword>
<evidence type="ECO:0000256" key="1">
    <source>
        <dbReference type="ARBA" id="ARBA00004123"/>
    </source>
</evidence>
<keyword evidence="10" id="KW-0159">Chromosome partition</keyword>
<accession>A0A0N1P2Z4</accession>
<keyword evidence="6" id="KW-0963">Cytoplasm</keyword>
<keyword evidence="9" id="KW-0498">Mitosis</keyword>
<evidence type="ECO:0000256" key="14">
    <source>
        <dbReference type="ARBA" id="ARBA00023242"/>
    </source>
</evidence>
<evidence type="ECO:0000256" key="2">
    <source>
        <dbReference type="ARBA" id="ARBA00004186"/>
    </source>
</evidence>
<keyword evidence="7" id="KW-0132">Cell division</keyword>
<feature type="region of interest" description="Disordered" evidence="19">
    <location>
        <begin position="55"/>
        <end position="92"/>
    </location>
</feature>
<proteinExistence type="inferred from homology"/>
<comment type="caution">
    <text evidence="20">The sequence shown here is derived from an EMBL/GenBank/DDBJ whole genome shotgun (WGS) entry which is preliminary data.</text>
</comment>
<dbReference type="EMBL" id="LFJN01000003">
    <property type="protein sequence ID" value="KPI44696.1"/>
    <property type="molecule type" value="Genomic_DNA"/>
</dbReference>
<keyword evidence="12" id="KW-0175">Coiled coil</keyword>
<dbReference type="OrthoDB" id="10016597at2759"/>
<keyword evidence="11" id="KW-0995">Kinetochore</keyword>
<name>A0A0N1P2Z4_9EURO</name>
<evidence type="ECO:0000313" key="21">
    <source>
        <dbReference type="Proteomes" id="UP000038010"/>
    </source>
</evidence>
<dbReference type="Pfam" id="PF08657">
    <property type="entry name" value="DASH_Spc34"/>
    <property type="match status" value="2"/>
</dbReference>
<evidence type="ECO:0000256" key="4">
    <source>
        <dbReference type="ARBA" id="ARBA00008491"/>
    </source>
</evidence>
<dbReference type="Proteomes" id="UP000038010">
    <property type="component" value="Unassembled WGS sequence"/>
</dbReference>
<evidence type="ECO:0000256" key="18">
    <source>
        <dbReference type="ARBA" id="ARBA00044346"/>
    </source>
</evidence>
<dbReference type="AlphaFoldDB" id="A0A0N1P2Z4"/>
<evidence type="ECO:0000256" key="6">
    <source>
        <dbReference type="ARBA" id="ARBA00022490"/>
    </source>
</evidence>
<evidence type="ECO:0000256" key="10">
    <source>
        <dbReference type="ARBA" id="ARBA00022829"/>
    </source>
</evidence>
<evidence type="ECO:0000256" key="9">
    <source>
        <dbReference type="ARBA" id="ARBA00022776"/>
    </source>
</evidence>
<evidence type="ECO:0000256" key="15">
    <source>
        <dbReference type="ARBA" id="ARBA00023306"/>
    </source>
</evidence>
<dbReference type="GeneID" id="28740563"/>
<organism evidence="20 21">
    <name type="scientific">Cyphellophora attinorum</name>
    <dbReference type="NCBI Taxonomy" id="1664694"/>
    <lineage>
        <taxon>Eukaryota</taxon>
        <taxon>Fungi</taxon>
        <taxon>Dikarya</taxon>
        <taxon>Ascomycota</taxon>
        <taxon>Pezizomycotina</taxon>
        <taxon>Eurotiomycetes</taxon>
        <taxon>Chaetothyriomycetidae</taxon>
        <taxon>Chaetothyriales</taxon>
        <taxon>Cyphellophoraceae</taxon>
        <taxon>Cyphellophora</taxon>
    </lineage>
</organism>
<comment type="subcellular location">
    <subcellularLocation>
        <location evidence="3">Chromosome</location>
        <location evidence="3">Centromere</location>
        <location evidence="3">Kinetochore</location>
    </subcellularLocation>
    <subcellularLocation>
        <location evidence="2">Cytoplasm</location>
        <location evidence="2">Cytoskeleton</location>
        <location evidence="2">Spindle</location>
    </subcellularLocation>
    <subcellularLocation>
        <location evidence="1">Nucleus</location>
    </subcellularLocation>
</comment>
<keyword evidence="14" id="KW-0539">Nucleus</keyword>
<keyword evidence="15" id="KW-0131">Cell cycle</keyword>
<evidence type="ECO:0000256" key="13">
    <source>
        <dbReference type="ARBA" id="ARBA00023212"/>
    </source>
</evidence>
<evidence type="ECO:0000256" key="5">
    <source>
        <dbReference type="ARBA" id="ARBA00022454"/>
    </source>
</evidence>
<evidence type="ECO:0000256" key="3">
    <source>
        <dbReference type="ARBA" id="ARBA00004629"/>
    </source>
</evidence>
<keyword evidence="13" id="KW-0206">Cytoskeleton</keyword>
<keyword evidence="5" id="KW-0158">Chromosome</keyword>